<comment type="function">
    <text evidence="10">Catalyzes the transfer of an acyl group from acyl-phosphate (acyl-PO(4)) to glycerol-3-phosphate (G3P) to form lysophosphatidic acid (LPA). This enzyme utilizes acyl-phosphate as fatty acyl donor, but not acyl-CoA or acyl-ACP.</text>
</comment>
<dbReference type="UniPathway" id="UPA00085"/>
<comment type="subunit">
    <text evidence="10">Probably interacts with PlsX.</text>
</comment>
<dbReference type="AlphaFoldDB" id="T2G923"/>
<evidence type="ECO:0000256" key="2">
    <source>
        <dbReference type="ARBA" id="ARBA00022516"/>
    </source>
</evidence>
<dbReference type="HAMAP" id="MF_01043">
    <property type="entry name" value="PlsY"/>
    <property type="match status" value="1"/>
</dbReference>
<feature type="transmembrane region" description="Helical" evidence="10">
    <location>
        <begin position="34"/>
        <end position="57"/>
    </location>
</feature>
<dbReference type="STRING" id="1121448.DGI_1219"/>
<dbReference type="KEGG" id="dgg:DGI_1219"/>
<reference evidence="11 12" key="1">
    <citation type="journal article" date="2013" name="J. Bacteriol.">
        <title>Roles of HynAB and Ech, the only two hydrogenases found in the model sulfate reducer Desulfovibrio gigas.</title>
        <authorList>
            <person name="Morais-Silva F.O."/>
            <person name="Santos C.I."/>
            <person name="Rodrigues R."/>
            <person name="Pereira I.A."/>
            <person name="Rodrigues-Pousada C."/>
        </authorList>
    </citation>
    <scope>NUCLEOTIDE SEQUENCE [LARGE SCALE GENOMIC DNA]</scope>
    <source>
        <strain evidence="12">ATCC 19364 / DSM 1382 / NCIMB 9332 / VKM B-1759</strain>
    </source>
</reference>
<dbReference type="PANTHER" id="PTHR30309:SF0">
    <property type="entry name" value="GLYCEROL-3-PHOSPHATE ACYLTRANSFERASE-RELATED"/>
    <property type="match status" value="1"/>
</dbReference>
<evidence type="ECO:0000256" key="9">
    <source>
        <dbReference type="ARBA" id="ARBA00023264"/>
    </source>
</evidence>
<dbReference type="PANTHER" id="PTHR30309">
    <property type="entry name" value="INNER MEMBRANE PROTEIN YGIH"/>
    <property type="match status" value="1"/>
</dbReference>
<dbReference type="GO" id="GO:0043772">
    <property type="term" value="F:acyl-phosphate glycerol-3-phosphate acyltransferase activity"/>
    <property type="evidence" value="ECO:0007669"/>
    <property type="project" value="UniProtKB-UniRule"/>
</dbReference>
<evidence type="ECO:0000256" key="6">
    <source>
        <dbReference type="ARBA" id="ARBA00023098"/>
    </source>
</evidence>
<feature type="transmembrane region" description="Helical" evidence="10">
    <location>
        <begin position="144"/>
        <end position="173"/>
    </location>
</feature>
<protein>
    <recommendedName>
        <fullName evidence="10">Glycerol-3-phosphate acyltransferase</fullName>
    </recommendedName>
    <alternativeName>
        <fullName evidence="10">Acyl-PO4 G3P acyltransferase</fullName>
    </alternativeName>
    <alternativeName>
        <fullName evidence="10">Acyl-phosphate--glycerol-3-phosphate acyltransferase</fullName>
    </alternativeName>
    <alternativeName>
        <fullName evidence="10">G3P acyltransferase</fullName>
        <shortName evidence="10">GPAT</shortName>
        <ecNumber evidence="10">2.3.1.275</ecNumber>
    </alternativeName>
    <alternativeName>
        <fullName evidence="10">Lysophosphatidic acid synthase</fullName>
        <shortName evidence="10">LPA synthase</shortName>
    </alternativeName>
</protein>
<reference evidence="12" key="2">
    <citation type="submission" date="2013-07" db="EMBL/GenBank/DDBJ databases">
        <authorList>
            <person name="Morais-Silva F.O."/>
            <person name="Rezende A.M."/>
            <person name="Pimentel C."/>
            <person name="Resende D.M."/>
            <person name="Santos C.I."/>
            <person name="Clemente C."/>
            <person name="de Oliveira L.M."/>
            <person name="da Silva S.M."/>
            <person name="Costa D.A."/>
            <person name="Varela-Raposo A."/>
            <person name="Horacio E.C.A."/>
            <person name="Matos M."/>
            <person name="Flores O."/>
            <person name="Ruiz J.C."/>
            <person name="Rodrigues-Pousada C."/>
        </authorList>
    </citation>
    <scope>NUCLEOTIDE SEQUENCE [LARGE SCALE GENOMIC DNA]</scope>
    <source>
        <strain evidence="12">ATCC 19364 / DSM 1382 / NCIMB 9332 / VKM B-1759</strain>
    </source>
</reference>
<keyword evidence="2 10" id="KW-0444">Lipid biosynthesis</keyword>
<evidence type="ECO:0000256" key="8">
    <source>
        <dbReference type="ARBA" id="ARBA00023209"/>
    </source>
</evidence>
<feature type="transmembrane region" description="Helical" evidence="10">
    <location>
        <begin position="185"/>
        <end position="208"/>
    </location>
</feature>
<keyword evidence="12" id="KW-1185">Reference proteome</keyword>
<keyword evidence="4 10" id="KW-0812">Transmembrane</keyword>
<dbReference type="Proteomes" id="UP000016587">
    <property type="component" value="Chromosome"/>
</dbReference>
<evidence type="ECO:0000313" key="12">
    <source>
        <dbReference type="Proteomes" id="UP000016587"/>
    </source>
</evidence>
<evidence type="ECO:0000256" key="1">
    <source>
        <dbReference type="ARBA" id="ARBA00022475"/>
    </source>
</evidence>
<evidence type="ECO:0000256" key="10">
    <source>
        <dbReference type="HAMAP-Rule" id="MF_01043"/>
    </source>
</evidence>
<gene>
    <name evidence="10" type="primary">plsY</name>
    <name evidence="11" type="ORF">DGI_1219</name>
</gene>
<evidence type="ECO:0000256" key="5">
    <source>
        <dbReference type="ARBA" id="ARBA00022989"/>
    </source>
</evidence>
<keyword evidence="3 10" id="KW-0808">Transferase</keyword>
<keyword evidence="6 10" id="KW-0443">Lipid metabolism</keyword>
<dbReference type="EMBL" id="CP006585">
    <property type="protein sequence ID" value="AGW13075.1"/>
    <property type="molecule type" value="Genomic_DNA"/>
</dbReference>
<evidence type="ECO:0000313" key="11">
    <source>
        <dbReference type="EMBL" id="AGW13075.1"/>
    </source>
</evidence>
<dbReference type="NCBIfam" id="TIGR00023">
    <property type="entry name" value="glycerol-3-phosphate 1-O-acyltransferase PlsY"/>
    <property type="match status" value="1"/>
</dbReference>
<comment type="similarity">
    <text evidence="10">Belongs to the PlsY family.</text>
</comment>
<keyword evidence="8 10" id="KW-0594">Phospholipid biosynthesis</keyword>
<dbReference type="InterPro" id="IPR003811">
    <property type="entry name" value="G3P_acylTferase_PlsY"/>
</dbReference>
<keyword evidence="9 10" id="KW-1208">Phospholipid metabolism</keyword>
<comment type="subcellular location">
    <subcellularLocation>
        <location evidence="10">Cell membrane</location>
        <topology evidence="10">Multi-pass membrane protein</topology>
    </subcellularLocation>
</comment>
<sequence length="228" mass="24600">MTLCTTRCTLSRRPWTTASRMCWRCETYTRRRDYVMWIIMIAGAYVLGSIPFGLLIAKSFCGVDPRTQGSGNIGATNVARLCGTHWGVAAMILDMAKGFLPVLVVWQLGAETALVSLVAFAALLGHVYSIFLKFKGGKAVATTLGIFAALAPWHCLGAAAVCVAAIAVSGYVSLGSLGLVTALPVLLAVFGRAELVPLALAVAALVFWRHRENIGRLRRGEETSWRKR</sequence>
<comment type="catalytic activity">
    <reaction evidence="10">
        <text>an acyl phosphate + sn-glycerol 3-phosphate = a 1-acyl-sn-glycero-3-phosphate + phosphate</text>
        <dbReference type="Rhea" id="RHEA:34075"/>
        <dbReference type="ChEBI" id="CHEBI:43474"/>
        <dbReference type="ChEBI" id="CHEBI:57597"/>
        <dbReference type="ChEBI" id="CHEBI:57970"/>
        <dbReference type="ChEBI" id="CHEBI:59918"/>
        <dbReference type="EC" id="2.3.1.275"/>
    </reaction>
</comment>
<keyword evidence="7 10" id="KW-0472">Membrane</keyword>
<dbReference type="Pfam" id="PF02660">
    <property type="entry name" value="G3P_acyltransf"/>
    <property type="match status" value="1"/>
</dbReference>
<dbReference type="EC" id="2.3.1.275" evidence="10"/>
<evidence type="ECO:0000256" key="3">
    <source>
        <dbReference type="ARBA" id="ARBA00022679"/>
    </source>
</evidence>
<name>T2G923_MEGG1</name>
<comment type="pathway">
    <text evidence="10">Lipid metabolism; phospholipid metabolism.</text>
</comment>
<keyword evidence="5 10" id="KW-1133">Transmembrane helix</keyword>
<dbReference type="HOGENOM" id="CLU_081254_0_0_7"/>
<dbReference type="GO" id="GO:0008654">
    <property type="term" value="P:phospholipid biosynthetic process"/>
    <property type="evidence" value="ECO:0007669"/>
    <property type="project" value="UniProtKB-UniRule"/>
</dbReference>
<proteinExistence type="inferred from homology"/>
<dbReference type="SMART" id="SM01207">
    <property type="entry name" value="G3P_acyltransf"/>
    <property type="match status" value="1"/>
</dbReference>
<evidence type="ECO:0000256" key="7">
    <source>
        <dbReference type="ARBA" id="ARBA00023136"/>
    </source>
</evidence>
<keyword evidence="1 10" id="KW-1003">Cell membrane</keyword>
<feature type="transmembrane region" description="Helical" evidence="10">
    <location>
        <begin position="113"/>
        <end position="132"/>
    </location>
</feature>
<accession>T2G923</accession>
<dbReference type="PATRIC" id="fig|1121448.10.peg.1212"/>
<dbReference type="eggNOG" id="COG0344">
    <property type="taxonomic scope" value="Bacteria"/>
</dbReference>
<dbReference type="GO" id="GO:0005886">
    <property type="term" value="C:plasma membrane"/>
    <property type="evidence" value="ECO:0007669"/>
    <property type="project" value="UniProtKB-SubCell"/>
</dbReference>
<organism evidence="11 12">
    <name type="scientific">Megalodesulfovibrio gigas (strain ATCC 19364 / DSM 1382 / NCIMB 9332 / VKM B-1759)</name>
    <name type="common">Desulfovibrio gigas</name>
    <dbReference type="NCBI Taxonomy" id="1121448"/>
    <lineage>
        <taxon>Bacteria</taxon>
        <taxon>Pseudomonadati</taxon>
        <taxon>Thermodesulfobacteriota</taxon>
        <taxon>Desulfovibrionia</taxon>
        <taxon>Desulfovibrionales</taxon>
        <taxon>Desulfovibrionaceae</taxon>
        <taxon>Megalodesulfovibrio</taxon>
    </lineage>
</organism>
<evidence type="ECO:0000256" key="4">
    <source>
        <dbReference type="ARBA" id="ARBA00022692"/>
    </source>
</evidence>